<sequence length="136" mass="15504">MKRIIKYEISIIVSFVFLLLGVACNLPCSGKRIHLGLIYANENDSLEIILNDKILVDKVVKKDLIGHFRDSKDRLAILCISEDSILLSIKFNRSDTSFYIHPEAIKGCYVGRNIEGGIDIYYDYEVGGLKEYETIR</sequence>
<keyword evidence="2" id="KW-1185">Reference proteome</keyword>
<dbReference type="EMBL" id="VIWO01000006">
    <property type="protein sequence ID" value="TWF39064.1"/>
    <property type="molecule type" value="Genomic_DNA"/>
</dbReference>
<evidence type="ECO:0000313" key="1">
    <source>
        <dbReference type="EMBL" id="TWF39064.1"/>
    </source>
</evidence>
<dbReference type="RefSeq" id="WP_145671482.1">
    <property type="nucleotide sequence ID" value="NZ_VIWO01000006.1"/>
</dbReference>
<comment type="caution">
    <text evidence="1">The sequence shown here is derived from an EMBL/GenBank/DDBJ whole genome shotgun (WGS) entry which is preliminary data.</text>
</comment>
<gene>
    <name evidence="1" type="ORF">FHW36_106288</name>
</gene>
<proteinExistence type="predicted"/>
<protein>
    <submittedName>
        <fullName evidence="1">Uncharacterized protein</fullName>
    </submittedName>
</protein>
<organism evidence="1 2">
    <name type="scientific">Chitinophaga polysaccharea</name>
    <dbReference type="NCBI Taxonomy" id="1293035"/>
    <lineage>
        <taxon>Bacteria</taxon>
        <taxon>Pseudomonadati</taxon>
        <taxon>Bacteroidota</taxon>
        <taxon>Chitinophagia</taxon>
        <taxon>Chitinophagales</taxon>
        <taxon>Chitinophagaceae</taxon>
        <taxon>Chitinophaga</taxon>
    </lineage>
</organism>
<dbReference type="Proteomes" id="UP000320811">
    <property type="component" value="Unassembled WGS sequence"/>
</dbReference>
<dbReference type="PROSITE" id="PS51257">
    <property type="entry name" value="PROKAR_LIPOPROTEIN"/>
    <property type="match status" value="1"/>
</dbReference>
<evidence type="ECO:0000313" key="2">
    <source>
        <dbReference type="Proteomes" id="UP000320811"/>
    </source>
</evidence>
<name>A0A561PLT2_9BACT</name>
<accession>A0A561PLT2</accession>
<reference evidence="1 2" key="1">
    <citation type="submission" date="2019-06" db="EMBL/GenBank/DDBJ databases">
        <title>Sorghum-associated microbial communities from plants grown in Nebraska, USA.</title>
        <authorList>
            <person name="Schachtman D."/>
        </authorList>
    </citation>
    <scope>NUCLEOTIDE SEQUENCE [LARGE SCALE GENOMIC DNA]</scope>
    <source>
        <strain evidence="1 2">1209</strain>
    </source>
</reference>
<dbReference type="AlphaFoldDB" id="A0A561PLT2"/>
<dbReference type="OrthoDB" id="676996at2"/>